<dbReference type="GO" id="GO:0005524">
    <property type="term" value="F:ATP binding"/>
    <property type="evidence" value="ECO:0007669"/>
    <property type="project" value="UniProtKB-UniRule"/>
</dbReference>
<feature type="compositionally biased region" description="Basic and acidic residues" evidence="8">
    <location>
        <begin position="443"/>
        <end position="459"/>
    </location>
</feature>
<keyword evidence="4 7" id="KW-0547">Nucleotide-binding</keyword>
<dbReference type="PANTHER" id="PTHR43289">
    <property type="entry name" value="MITOGEN-ACTIVATED PROTEIN KINASE KINASE KINASE 20-RELATED"/>
    <property type="match status" value="1"/>
</dbReference>
<dbReference type="PROSITE" id="PS00107">
    <property type="entry name" value="PROTEIN_KINASE_ATP"/>
    <property type="match status" value="1"/>
</dbReference>
<evidence type="ECO:0000256" key="8">
    <source>
        <dbReference type="SAM" id="MobiDB-lite"/>
    </source>
</evidence>
<feature type="compositionally biased region" description="Low complexity" evidence="8">
    <location>
        <begin position="597"/>
        <end position="630"/>
    </location>
</feature>
<dbReference type="CDD" id="cd14014">
    <property type="entry name" value="STKc_PknB_like"/>
    <property type="match status" value="1"/>
</dbReference>
<dbReference type="Gene3D" id="1.10.510.10">
    <property type="entry name" value="Transferase(Phosphotransferase) domain 1"/>
    <property type="match status" value="1"/>
</dbReference>
<dbReference type="STRING" id="469371.Tbis_1423"/>
<feature type="compositionally biased region" description="Gly residues" evidence="8">
    <location>
        <begin position="406"/>
        <end position="415"/>
    </location>
</feature>
<feature type="compositionally biased region" description="Low complexity" evidence="8">
    <location>
        <begin position="475"/>
        <end position="484"/>
    </location>
</feature>
<dbReference type="EMBL" id="CP001874">
    <property type="protein sequence ID" value="ADG88141.1"/>
    <property type="molecule type" value="Genomic_DNA"/>
</dbReference>
<dbReference type="EC" id="2.7.11.1" evidence="1"/>
<sequence>MSRVESRRVGGRYHLVEPIGRGGMGIVWRAHDELLDREVAVKEIRYDTAMDDELSDLNRRTLREARAAGRLTHPNVVVIHDVIEEDGRPWIIMQLVPSKSLGQVLRESGPLPPERVSEIGLQILEALRAAHREGVLHRDVKPENVLLTEDGRVVLTDFGIARLEADSTMTRTGLVGTPAFIAPERLRGTPALRESDLWSLGATLYAAVEGRPPHDRGMPMATMHAVLNEDPAPPKRAGRLAPLLMRLLAKEPADRPGYDEIARMLRQVSPSPASRSGTAADGAARSAASTGAPGAGPAPTPVPAPGPTAEPAAADGSAAAGDRSEPPAPETVKAARTEPAGGSSAARPGGKSAGPEEDTQDLPAPPAEADAAPSTRLVRPRRTADAEAGTAGAESGAAAAKAGTAGEPGGAPDRGGAGEERPAAAKADRPDRSEPAGPAPDGSADRAGEDPDGGRERPEPGASPGRATGGGDGGAAARPAPGEPAGRGDAEAAAARKPAVAATATKPRPGSSGTGVRPAQRPIARLAAPVDRGVGSMETIRVAAPPRPRPGLRRTLLKPVVLLILGMLGVAGIAGYLGMRAGGQDPGRPTDTTVAVTPSASASGQTPSSPSASGTPEGSPTPSGTGGEPAAVPEGWYRYIDRTGFSLALPAGWRVIRRSGTQVWFGGPGTPGTLLIDQTSSPKADAEKDWKNQERYVRYRFPGYKRIKIKKVDYWKTAADWEFTYSARGGRMHVVNRGFVTDKRHGYAIYWSTPDRRWKKDYHYFKTFTATFRPAK</sequence>
<dbReference type="RefSeq" id="WP_013131674.1">
    <property type="nucleotide sequence ID" value="NC_014165.1"/>
</dbReference>
<evidence type="ECO:0000256" key="1">
    <source>
        <dbReference type="ARBA" id="ARBA00012513"/>
    </source>
</evidence>
<feature type="compositionally biased region" description="Low complexity" evidence="8">
    <location>
        <begin position="273"/>
        <end position="295"/>
    </location>
</feature>
<dbReference type="InterPro" id="IPR008271">
    <property type="entry name" value="Ser/Thr_kinase_AS"/>
</dbReference>
<dbReference type="PANTHER" id="PTHR43289:SF6">
    <property type="entry name" value="SERINE_THREONINE-PROTEIN KINASE NEKL-3"/>
    <property type="match status" value="1"/>
</dbReference>
<keyword evidence="5 11" id="KW-0418">Kinase</keyword>
<keyword evidence="9" id="KW-0472">Membrane</keyword>
<dbReference type="InterPro" id="IPR000719">
    <property type="entry name" value="Prot_kinase_dom"/>
</dbReference>
<keyword evidence="9" id="KW-1133">Transmembrane helix</keyword>
<feature type="region of interest" description="Disordered" evidence="8">
    <location>
        <begin position="584"/>
        <end position="630"/>
    </location>
</feature>
<accession>D6Y9Z8</accession>
<feature type="transmembrane region" description="Helical" evidence="9">
    <location>
        <begin position="556"/>
        <end position="579"/>
    </location>
</feature>
<feature type="region of interest" description="Disordered" evidence="8">
    <location>
        <begin position="268"/>
        <end position="530"/>
    </location>
</feature>
<organism evidence="11 12">
    <name type="scientific">Thermobispora bispora (strain ATCC 19993 / DSM 43833 / CBS 139.67 / JCM 10125 / KCTC 9307 / NBRC 14880 / R51)</name>
    <dbReference type="NCBI Taxonomy" id="469371"/>
    <lineage>
        <taxon>Bacteria</taxon>
        <taxon>Bacillati</taxon>
        <taxon>Actinomycetota</taxon>
        <taxon>Actinomycetes</taxon>
        <taxon>Streptosporangiales</taxon>
        <taxon>Streptosporangiaceae</taxon>
        <taxon>Thermobispora</taxon>
    </lineage>
</organism>
<dbReference type="SMART" id="SM00220">
    <property type="entry name" value="S_TKc"/>
    <property type="match status" value="1"/>
</dbReference>
<evidence type="ECO:0000256" key="5">
    <source>
        <dbReference type="ARBA" id="ARBA00022777"/>
    </source>
</evidence>
<evidence type="ECO:0000256" key="7">
    <source>
        <dbReference type="PROSITE-ProRule" id="PRU10141"/>
    </source>
</evidence>
<dbReference type="OrthoDB" id="3679634at2"/>
<dbReference type="Proteomes" id="UP000006640">
    <property type="component" value="Chromosome"/>
</dbReference>
<keyword evidence="2 11" id="KW-0723">Serine/threonine-protein kinase</keyword>
<dbReference type="eggNOG" id="COG0515">
    <property type="taxonomic scope" value="Bacteria"/>
</dbReference>
<protein>
    <recommendedName>
        <fullName evidence="1">non-specific serine/threonine protein kinase</fullName>
        <ecNumber evidence="1">2.7.11.1</ecNumber>
    </recommendedName>
</protein>
<evidence type="ECO:0000256" key="4">
    <source>
        <dbReference type="ARBA" id="ARBA00022741"/>
    </source>
</evidence>
<gene>
    <name evidence="11" type="ordered locus">Tbis_1423</name>
</gene>
<feature type="compositionally biased region" description="Basic and acidic residues" evidence="8">
    <location>
        <begin position="416"/>
        <end position="434"/>
    </location>
</feature>
<name>D6Y9Z8_THEBD</name>
<feature type="compositionally biased region" description="Low complexity" evidence="8">
    <location>
        <begin position="491"/>
        <end position="509"/>
    </location>
</feature>
<evidence type="ECO:0000259" key="10">
    <source>
        <dbReference type="PROSITE" id="PS50011"/>
    </source>
</evidence>
<keyword evidence="12" id="KW-1185">Reference proteome</keyword>
<evidence type="ECO:0000313" key="11">
    <source>
        <dbReference type="EMBL" id="ADG88141.1"/>
    </source>
</evidence>
<feature type="binding site" evidence="7">
    <location>
        <position position="42"/>
    </location>
    <ligand>
        <name>ATP</name>
        <dbReference type="ChEBI" id="CHEBI:30616"/>
    </ligand>
</feature>
<dbReference type="InterPro" id="IPR011009">
    <property type="entry name" value="Kinase-like_dom_sf"/>
</dbReference>
<feature type="compositionally biased region" description="Low complexity" evidence="8">
    <location>
        <begin position="309"/>
        <end position="321"/>
    </location>
</feature>
<dbReference type="Pfam" id="PF00069">
    <property type="entry name" value="Pkinase"/>
    <property type="match status" value="1"/>
</dbReference>
<feature type="compositionally biased region" description="Low complexity" evidence="8">
    <location>
        <begin position="386"/>
        <end position="405"/>
    </location>
</feature>
<keyword evidence="9" id="KW-0812">Transmembrane</keyword>
<evidence type="ECO:0000256" key="9">
    <source>
        <dbReference type="SAM" id="Phobius"/>
    </source>
</evidence>
<evidence type="ECO:0000256" key="3">
    <source>
        <dbReference type="ARBA" id="ARBA00022679"/>
    </source>
</evidence>
<feature type="compositionally biased region" description="Pro residues" evidence="8">
    <location>
        <begin position="296"/>
        <end position="308"/>
    </location>
</feature>
<dbReference type="KEGG" id="tbi:Tbis_1423"/>
<evidence type="ECO:0000256" key="6">
    <source>
        <dbReference type="ARBA" id="ARBA00022840"/>
    </source>
</evidence>
<dbReference type="PROSITE" id="PS50011">
    <property type="entry name" value="PROTEIN_KINASE_DOM"/>
    <property type="match status" value="1"/>
</dbReference>
<dbReference type="SUPFAM" id="SSF56112">
    <property type="entry name" value="Protein kinase-like (PK-like)"/>
    <property type="match status" value="1"/>
</dbReference>
<feature type="compositionally biased region" description="Low complexity" evidence="8">
    <location>
        <begin position="339"/>
        <end position="350"/>
    </location>
</feature>
<dbReference type="GO" id="GO:0004674">
    <property type="term" value="F:protein serine/threonine kinase activity"/>
    <property type="evidence" value="ECO:0007669"/>
    <property type="project" value="UniProtKB-KW"/>
</dbReference>
<evidence type="ECO:0000256" key="2">
    <source>
        <dbReference type="ARBA" id="ARBA00022527"/>
    </source>
</evidence>
<reference evidence="11 12" key="1">
    <citation type="submission" date="2010-01" db="EMBL/GenBank/DDBJ databases">
        <title>The complete genome of Thermobispora bispora DSM 43833.</title>
        <authorList>
            <consortium name="US DOE Joint Genome Institute (JGI-PGF)"/>
            <person name="Lucas S."/>
            <person name="Copeland A."/>
            <person name="Lapidus A."/>
            <person name="Glavina del Rio T."/>
            <person name="Dalin E."/>
            <person name="Tice H."/>
            <person name="Bruce D."/>
            <person name="Goodwin L."/>
            <person name="Pitluck S."/>
            <person name="Kyrpides N."/>
            <person name="Mavromatis K."/>
            <person name="Ivanova N."/>
            <person name="Mikhailova N."/>
            <person name="Chertkov O."/>
            <person name="Brettin T."/>
            <person name="Detter J.C."/>
            <person name="Han C."/>
            <person name="Larimer F."/>
            <person name="Land M."/>
            <person name="Hauser L."/>
            <person name="Markowitz V."/>
            <person name="Cheng J.-F."/>
            <person name="Hugenholtz P."/>
            <person name="Woyke T."/>
            <person name="Wu D."/>
            <person name="Jando M."/>
            <person name="Schneider S."/>
            <person name="Klenk H.-P."/>
            <person name="Eisen J.A."/>
        </authorList>
    </citation>
    <scope>NUCLEOTIDE SEQUENCE [LARGE SCALE GENOMIC DNA]</scope>
    <source>
        <strain evidence="12">ATCC 19993 / DSM 43833 / CBS 139.67 / JCM 10125 / KCTC 9307 / NBRC 14880 / R51</strain>
    </source>
</reference>
<dbReference type="HOGENOM" id="CLU_000288_63_44_11"/>
<feature type="domain" description="Protein kinase" evidence="10">
    <location>
        <begin position="13"/>
        <end position="268"/>
    </location>
</feature>
<keyword evidence="3" id="KW-0808">Transferase</keyword>
<dbReference type="AlphaFoldDB" id="D6Y9Z8"/>
<proteinExistence type="predicted"/>
<dbReference type="PROSITE" id="PS00108">
    <property type="entry name" value="PROTEIN_KINASE_ST"/>
    <property type="match status" value="1"/>
</dbReference>
<dbReference type="InterPro" id="IPR017441">
    <property type="entry name" value="Protein_kinase_ATP_BS"/>
</dbReference>
<dbReference type="Gene3D" id="3.30.200.20">
    <property type="entry name" value="Phosphorylase Kinase, domain 1"/>
    <property type="match status" value="1"/>
</dbReference>
<evidence type="ECO:0000313" key="12">
    <source>
        <dbReference type="Proteomes" id="UP000006640"/>
    </source>
</evidence>
<keyword evidence="6 7" id="KW-0067">ATP-binding</keyword>